<dbReference type="PROSITE" id="PS00041">
    <property type="entry name" value="HTH_ARAC_FAMILY_1"/>
    <property type="match status" value="1"/>
</dbReference>
<name>A0A1X1EFL6_PANCY</name>
<dbReference type="SUPFAM" id="SSF51182">
    <property type="entry name" value="RmlC-like cupins"/>
    <property type="match status" value="1"/>
</dbReference>
<dbReference type="PANTHER" id="PTHR11019">
    <property type="entry name" value="HTH-TYPE TRANSCRIPTIONAL REGULATOR NIMR"/>
    <property type="match status" value="1"/>
</dbReference>
<dbReference type="Gene3D" id="1.10.10.60">
    <property type="entry name" value="Homeodomain-like"/>
    <property type="match status" value="2"/>
</dbReference>
<dbReference type="SMART" id="SM00342">
    <property type="entry name" value="HTH_ARAC"/>
    <property type="match status" value="1"/>
</dbReference>
<sequence>MVLNKPRLTDASPTLPLLTTREMHYHAGREERWHAHEVAQLVLCLQGVMRVQTHSASWTLTPGRALWLPGTLPHALTALSDIRSLSLYLEPVVARAFWPEARSMMISPLLQALMQTLVEMEQQSNPDPLRVELITPLLLDEIRRAPEGPVCVLPLPADRRLMSICQQLLQSPASSDTLEEWGHRVGASSRTLARLFRDQTGITFTQWRQQLRLSEALVQLAQGQPVLRIASQLGYQSPSAFISMFRRLLGDTPQRFLRISG</sequence>
<feature type="domain" description="HTH araC/xylS-type" evidence="5">
    <location>
        <begin position="159"/>
        <end position="259"/>
    </location>
</feature>
<dbReference type="InterPro" id="IPR014710">
    <property type="entry name" value="RmlC-like_jellyroll"/>
</dbReference>
<evidence type="ECO:0000256" key="2">
    <source>
        <dbReference type="ARBA" id="ARBA00023015"/>
    </source>
</evidence>
<evidence type="ECO:0000256" key="3">
    <source>
        <dbReference type="ARBA" id="ARBA00023125"/>
    </source>
</evidence>
<dbReference type="GO" id="GO:0003700">
    <property type="term" value="F:DNA-binding transcription factor activity"/>
    <property type="evidence" value="ECO:0007669"/>
    <property type="project" value="InterPro"/>
</dbReference>
<dbReference type="Pfam" id="PF12833">
    <property type="entry name" value="HTH_18"/>
    <property type="match status" value="1"/>
</dbReference>
<dbReference type="PROSITE" id="PS01124">
    <property type="entry name" value="HTH_ARAC_FAMILY_2"/>
    <property type="match status" value="1"/>
</dbReference>
<dbReference type="Pfam" id="PF02311">
    <property type="entry name" value="AraC_binding"/>
    <property type="match status" value="1"/>
</dbReference>
<dbReference type="RefSeq" id="WP_084880401.1">
    <property type="nucleotide sequence ID" value="NZ_JAGGMY010000004.1"/>
</dbReference>
<keyword evidence="3" id="KW-0238">DNA-binding</keyword>
<protein>
    <recommendedName>
        <fullName evidence="5">HTH araC/xylS-type domain-containing protein</fullName>
    </recommendedName>
</protein>
<dbReference type="Gene3D" id="2.60.120.10">
    <property type="entry name" value="Jelly Rolls"/>
    <property type="match status" value="1"/>
</dbReference>
<dbReference type="OrthoDB" id="5949386at2"/>
<evidence type="ECO:0000313" key="6">
    <source>
        <dbReference type="EMBL" id="ORM87726.1"/>
    </source>
</evidence>
<reference evidence="6 7" key="1">
    <citation type="journal article" date="2017" name="Antonie Van Leeuwenhoek">
        <title>Phylogenomic resolution of the bacterial genus Pantoea and its relationship with Erwinia and Tatumella.</title>
        <authorList>
            <person name="Palmer M."/>
            <person name="Steenkamp E.T."/>
            <person name="Coetzee M.P."/>
            <person name="Chan W.Y."/>
            <person name="van Zyl E."/>
            <person name="De Maayer P."/>
            <person name="Coutinho T.A."/>
            <person name="Blom J."/>
            <person name="Smits T.H."/>
            <person name="Duffy B."/>
            <person name="Venter S.N."/>
        </authorList>
    </citation>
    <scope>NUCLEOTIDE SEQUENCE [LARGE SCALE GENOMIC DNA]</scope>
    <source>
        <strain evidence="6 7">LMG 2657</strain>
    </source>
</reference>
<proteinExistence type="predicted"/>
<dbReference type="PANTHER" id="PTHR11019:SF159">
    <property type="entry name" value="TRANSCRIPTIONAL REGULATOR-RELATED"/>
    <property type="match status" value="1"/>
</dbReference>
<dbReference type="SUPFAM" id="SSF46689">
    <property type="entry name" value="Homeodomain-like"/>
    <property type="match status" value="1"/>
</dbReference>
<keyword evidence="7" id="KW-1185">Reference proteome</keyword>
<comment type="caution">
    <text evidence="6">The sequence shown here is derived from an EMBL/GenBank/DDBJ whole genome shotgun (WGS) entry which is preliminary data.</text>
</comment>
<evidence type="ECO:0000256" key="4">
    <source>
        <dbReference type="ARBA" id="ARBA00023163"/>
    </source>
</evidence>
<dbReference type="InterPro" id="IPR003313">
    <property type="entry name" value="AraC-bd"/>
</dbReference>
<dbReference type="CDD" id="cd06124">
    <property type="entry name" value="cupin_NimR-like_N"/>
    <property type="match status" value="1"/>
</dbReference>
<dbReference type="InterPro" id="IPR009057">
    <property type="entry name" value="Homeodomain-like_sf"/>
</dbReference>
<keyword evidence="1" id="KW-0678">Repressor</keyword>
<dbReference type="FunFam" id="1.10.10.60:FF:000132">
    <property type="entry name" value="AraC family transcriptional regulator"/>
    <property type="match status" value="1"/>
</dbReference>
<gene>
    <name evidence="6" type="ORF">HA50_27660</name>
</gene>
<dbReference type="InterPro" id="IPR018060">
    <property type="entry name" value="HTH_AraC"/>
</dbReference>
<dbReference type="Proteomes" id="UP000193749">
    <property type="component" value="Unassembled WGS sequence"/>
</dbReference>
<evidence type="ECO:0000313" key="7">
    <source>
        <dbReference type="Proteomes" id="UP000193749"/>
    </source>
</evidence>
<keyword evidence="2" id="KW-0805">Transcription regulation</keyword>
<dbReference type="STRING" id="55209.HA50_27660"/>
<dbReference type="InterPro" id="IPR018062">
    <property type="entry name" value="HTH_AraC-typ_CS"/>
</dbReference>
<dbReference type="InterPro" id="IPR011051">
    <property type="entry name" value="RmlC_Cupin_sf"/>
</dbReference>
<dbReference type="EMBL" id="MLJI01000003">
    <property type="protein sequence ID" value="ORM87726.1"/>
    <property type="molecule type" value="Genomic_DNA"/>
</dbReference>
<dbReference type="GO" id="GO:0043565">
    <property type="term" value="F:sequence-specific DNA binding"/>
    <property type="evidence" value="ECO:0007669"/>
    <property type="project" value="InterPro"/>
</dbReference>
<keyword evidence="4" id="KW-0804">Transcription</keyword>
<evidence type="ECO:0000259" key="5">
    <source>
        <dbReference type="PROSITE" id="PS01124"/>
    </source>
</evidence>
<evidence type="ECO:0000256" key="1">
    <source>
        <dbReference type="ARBA" id="ARBA00022491"/>
    </source>
</evidence>
<accession>A0A1X1EFL6</accession>
<dbReference type="AlphaFoldDB" id="A0A1X1EFL6"/>
<organism evidence="6 7">
    <name type="scientific">Pantoea cypripedii</name>
    <name type="common">Pectobacterium cypripedii</name>
    <name type="synonym">Erwinia cypripedii</name>
    <dbReference type="NCBI Taxonomy" id="55209"/>
    <lineage>
        <taxon>Bacteria</taxon>
        <taxon>Pseudomonadati</taxon>
        <taxon>Pseudomonadota</taxon>
        <taxon>Gammaproteobacteria</taxon>
        <taxon>Enterobacterales</taxon>
        <taxon>Erwiniaceae</taxon>
        <taxon>Pantoea</taxon>
    </lineage>
</organism>